<dbReference type="GO" id="GO:0005886">
    <property type="term" value="C:plasma membrane"/>
    <property type="evidence" value="ECO:0007669"/>
    <property type="project" value="InterPro"/>
</dbReference>
<dbReference type="GO" id="GO:0009055">
    <property type="term" value="F:electron transfer activity"/>
    <property type="evidence" value="ECO:0007669"/>
    <property type="project" value="InterPro"/>
</dbReference>
<dbReference type="AlphaFoldDB" id="A0A4U2Z8X6"/>
<dbReference type="InterPro" id="IPR010209">
    <property type="entry name" value="Ion_transpt_RnfG/RsxG"/>
</dbReference>
<dbReference type="PANTHER" id="PTHR36118:SF1">
    <property type="entry name" value="ION-TRANSLOCATING OXIDOREDUCTASE COMPLEX SUBUNIT G"/>
    <property type="match status" value="1"/>
</dbReference>
<dbReference type="PANTHER" id="PTHR36118">
    <property type="entry name" value="ION-TRANSLOCATING OXIDOREDUCTASE COMPLEX SUBUNIT G"/>
    <property type="match status" value="1"/>
</dbReference>
<comment type="caution">
    <text evidence="1">The sequence shown here is derived from an EMBL/GenBank/DDBJ whole genome shotgun (WGS) entry which is preliminary data.</text>
</comment>
<evidence type="ECO:0000313" key="2">
    <source>
        <dbReference type="Proteomes" id="UP000309561"/>
    </source>
</evidence>
<keyword evidence="2" id="KW-1185">Reference proteome</keyword>
<dbReference type="GO" id="GO:0022900">
    <property type="term" value="P:electron transport chain"/>
    <property type="evidence" value="ECO:0007669"/>
    <property type="project" value="InterPro"/>
</dbReference>
<reference evidence="1 2" key="1">
    <citation type="submission" date="2019-04" db="EMBL/GenBank/DDBJ databases">
        <title>Sulfurimonas crateris sp. nov. a facultative anaerobic sulfur-oxidizing chemolithautotrophic bacterium isolated from a terrestrial mud vulcano.</title>
        <authorList>
            <person name="Ratnikova N.M."/>
            <person name="Slobodkin A.I."/>
            <person name="Merkel A.Y."/>
            <person name="Novikov A."/>
            <person name="Bonch-Osmolovskaya E.A."/>
            <person name="Slobodkina G.B."/>
        </authorList>
    </citation>
    <scope>NUCLEOTIDE SEQUENCE [LARGE SCALE GENOMIC DNA]</scope>
    <source>
        <strain evidence="1 2">SN118</strain>
    </source>
</reference>
<dbReference type="OrthoDB" id="5402013at2"/>
<organism evidence="1 2">
    <name type="scientific">Sulfurimonas crateris</name>
    <dbReference type="NCBI Taxonomy" id="2574727"/>
    <lineage>
        <taxon>Bacteria</taxon>
        <taxon>Pseudomonadati</taxon>
        <taxon>Campylobacterota</taxon>
        <taxon>Epsilonproteobacteria</taxon>
        <taxon>Campylobacterales</taxon>
        <taxon>Sulfurimonadaceae</taxon>
        <taxon>Sulfurimonas</taxon>
    </lineage>
</organism>
<sequence>MRKLLLYLLIFLTLPLSAKMLISPIDAMKQNYGVKSEIIEESIILSGAEAKKIQEASQVKLGTKIFKVFKAVQDGKTQGYGVLINRKIRSKNGVVLYMISPESILKGIEVIAFNEPMEYVPSGKWMSQFENVDTQTSLMLSKDIPTITGATLSAKSFVDGSRVAFALYNELLKGK</sequence>
<proteinExistence type="predicted"/>
<name>A0A4U2Z8X6_9BACT</name>
<accession>A0A4U2Z8X6</accession>
<dbReference type="Proteomes" id="UP000309561">
    <property type="component" value="Unassembled WGS sequence"/>
</dbReference>
<dbReference type="EMBL" id="SZPX01000003">
    <property type="protein sequence ID" value="TKI70012.1"/>
    <property type="molecule type" value="Genomic_DNA"/>
</dbReference>
<dbReference type="RefSeq" id="WP_137012992.1">
    <property type="nucleotide sequence ID" value="NZ_SZPX01000003.1"/>
</dbReference>
<evidence type="ECO:0000313" key="1">
    <source>
        <dbReference type="EMBL" id="TKI70012.1"/>
    </source>
</evidence>
<gene>
    <name evidence="1" type="ORF">FCU45_05210</name>
</gene>
<protein>
    <submittedName>
        <fullName evidence="1">FMN-binding protein</fullName>
    </submittedName>
</protein>